<dbReference type="Gene3D" id="3.40.50.1000">
    <property type="entry name" value="HAD superfamily/HAD-like"/>
    <property type="match status" value="1"/>
</dbReference>
<dbReference type="Pfam" id="PF08282">
    <property type="entry name" value="Hydrolase_3"/>
    <property type="match status" value="1"/>
</dbReference>
<comment type="caution">
    <text evidence="1">The sequence shown here is derived from an EMBL/GenBank/DDBJ whole genome shotgun (WGS) entry which is preliminary data.</text>
</comment>
<sequence>MKEQPGYQPKSEIKWPQAGIVEVGPSVDFVYIMRKDGNFTMSPIAHRMASEYFIDEEQTNQTLLEEYDAYFSKLAGILQWGYAFKGNFELHVYDPTELDKGVREKAGDLPIVSLDPLMSQGVFEHKVSRGYYLGGRKDFGQVARPGTATLSQQAQEIAHSLNGSPTSVAEDDIFSGGSVIASLNGLKEQGVVVEKLIPGIQVGKPSKLTEMGIQVDPVVSYETTDNSDVFDKVDLGDPRDYLLGASGLVVKMPNGHFGRTPYILPFVSTSARAGIPQEIEKEFATKVLHANFEFYKKAEEGVGKLILLKNMDPNFVVLMHEMYGFDSNTPMDQVVAWSMNNLDGLWEVTKAQGEFQEKLEALELPENIVLIDVNGTLIPDESVDDFISEQDVLTLQQTLVQAKEKGLSVGLCSDSPLQQLQEFAVKLGIDGPIVAENGNLVFHNGKTLVINSLETIDELKARITSQADQLMYKQSEDCIAPEFGGSQVNPESGSWSFGANRQTSITVFGPSALIENLGATFNGVSNCSVDESPEYNYFAIHPGTNYKTNKGKTLNALSLYGHNVVMIGNSTSDWVEPTLGVQCAFVSNSRISNDVAEKAAYVSDKQLVEGVVDIINKIQ</sequence>
<dbReference type="Proteomes" id="UP000179221">
    <property type="component" value="Unassembled WGS sequence"/>
</dbReference>
<dbReference type="InterPro" id="IPR036412">
    <property type="entry name" value="HAD-like_sf"/>
</dbReference>
<evidence type="ECO:0000313" key="2">
    <source>
        <dbReference type="Proteomes" id="UP000179221"/>
    </source>
</evidence>
<evidence type="ECO:0000313" key="1">
    <source>
        <dbReference type="EMBL" id="OGM26417.1"/>
    </source>
</evidence>
<gene>
    <name evidence="1" type="ORF">A2628_00110</name>
</gene>
<dbReference type="AlphaFoldDB" id="A0A1F7YGG1"/>
<name>A0A1F7YGG1_9BACT</name>
<protein>
    <submittedName>
        <fullName evidence="1">Uncharacterized protein</fullName>
    </submittedName>
</protein>
<dbReference type="EMBL" id="MGGL01000012">
    <property type="protein sequence ID" value="OGM26417.1"/>
    <property type="molecule type" value="Genomic_DNA"/>
</dbReference>
<dbReference type="Gene3D" id="3.90.1070.10">
    <property type="match status" value="1"/>
</dbReference>
<reference evidence="1 2" key="1">
    <citation type="journal article" date="2016" name="Nat. Commun.">
        <title>Thousands of microbial genomes shed light on interconnected biogeochemical processes in an aquifer system.</title>
        <authorList>
            <person name="Anantharaman K."/>
            <person name="Brown C.T."/>
            <person name="Hug L.A."/>
            <person name="Sharon I."/>
            <person name="Castelle C.J."/>
            <person name="Probst A.J."/>
            <person name="Thomas B.C."/>
            <person name="Singh A."/>
            <person name="Wilkins M.J."/>
            <person name="Karaoz U."/>
            <person name="Brodie E.L."/>
            <person name="Williams K.H."/>
            <person name="Hubbard S.S."/>
            <person name="Banfield J.F."/>
        </authorList>
    </citation>
    <scope>NUCLEOTIDE SEQUENCE [LARGE SCALE GENOMIC DNA]</scope>
</reference>
<proteinExistence type="predicted"/>
<dbReference type="SUPFAM" id="SSF56784">
    <property type="entry name" value="HAD-like"/>
    <property type="match status" value="1"/>
</dbReference>
<dbReference type="InterPro" id="IPR023214">
    <property type="entry name" value="HAD_sf"/>
</dbReference>
<organism evidence="1 2">
    <name type="scientific">Candidatus Woesebacteria bacterium RIFCSPHIGHO2_01_FULL_40_22</name>
    <dbReference type="NCBI Taxonomy" id="1802499"/>
    <lineage>
        <taxon>Bacteria</taxon>
        <taxon>Candidatus Woeseibacteriota</taxon>
    </lineage>
</organism>
<accession>A0A1F7YGG1</accession>